<dbReference type="AlphaFoldDB" id="A0A371AXC0"/>
<reference evidence="2 3" key="1">
    <citation type="submission" date="2018-07" db="EMBL/GenBank/DDBJ databases">
        <title>Anaerosacharophilus polymeroproducens gen. nov. sp. nov., an anaerobic bacterium isolated from salt field.</title>
        <authorList>
            <person name="Kim W."/>
            <person name="Yang S.-H."/>
            <person name="Oh J."/>
            <person name="Lee J.-H."/>
            <person name="Kwon K.K."/>
        </authorList>
    </citation>
    <scope>NUCLEOTIDE SEQUENCE [LARGE SCALE GENOMIC DNA]</scope>
    <source>
        <strain evidence="2 3">MCWD5</strain>
    </source>
</reference>
<sequence>MNYDEIKLVVPEIIKTEIYRNLEVEFASVGKKIQEVLDNIKDLYGVSTLTVEGLNLTDYKKNAIKELNEALTKFESNKSKYKEDIFDTVDMMLSHKNCVQLKDISLMDKVLKRKIYKRAPFHKVEKESNGDGVITETLININDFISITIEDIICFVTGNYKDFSDPENKNSLHNDILTDLEKNGIKENVHYVRTFGQLVNAEVTDDKKKTALEDLTRNLDVF</sequence>
<dbReference type="EMBL" id="QRCT01000014">
    <property type="protein sequence ID" value="RDU24181.1"/>
    <property type="molecule type" value="Genomic_DNA"/>
</dbReference>
<dbReference type="InterPro" id="IPR032557">
    <property type="entry name" value="DUF4935"/>
</dbReference>
<feature type="domain" description="DUF4935" evidence="1">
    <location>
        <begin position="4"/>
        <end position="163"/>
    </location>
</feature>
<protein>
    <recommendedName>
        <fullName evidence="1">DUF4935 domain-containing protein</fullName>
    </recommendedName>
</protein>
<proteinExistence type="predicted"/>
<dbReference type="RefSeq" id="WP_115481205.1">
    <property type="nucleotide sequence ID" value="NZ_QRCT01000014.1"/>
</dbReference>
<accession>A0A371AXC0</accession>
<evidence type="ECO:0000313" key="3">
    <source>
        <dbReference type="Proteomes" id="UP000255036"/>
    </source>
</evidence>
<keyword evidence="3" id="KW-1185">Reference proteome</keyword>
<dbReference type="Proteomes" id="UP000255036">
    <property type="component" value="Unassembled WGS sequence"/>
</dbReference>
<evidence type="ECO:0000313" key="2">
    <source>
        <dbReference type="EMBL" id="RDU24181.1"/>
    </source>
</evidence>
<name>A0A371AXC0_9FIRM</name>
<gene>
    <name evidence="2" type="ORF">DWV06_05645</name>
</gene>
<organism evidence="2 3">
    <name type="scientific">Anaerosacchariphilus polymeriproducens</name>
    <dbReference type="NCBI Taxonomy" id="1812858"/>
    <lineage>
        <taxon>Bacteria</taxon>
        <taxon>Bacillati</taxon>
        <taxon>Bacillota</taxon>
        <taxon>Clostridia</taxon>
        <taxon>Lachnospirales</taxon>
        <taxon>Lachnospiraceae</taxon>
        <taxon>Anaerosacchariphilus</taxon>
    </lineage>
</organism>
<dbReference type="OrthoDB" id="2042903at2"/>
<evidence type="ECO:0000259" key="1">
    <source>
        <dbReference type="Pfam" id="PF16289"/>
    </source>
</evidence>
<comment type="caution">
    <text evidence="2">The sequence shown here is derived from an EMBL/GenBank/DDBJ whole genome shotgun (WGS) entry which is preliminary data.</text>
</comment>
<dbReference type="Pfam" id="PF16289">
    <property type="entry name" value="PIN_12"/>
    <property type="match status" value="1"/>
</dbReference>